<dbReference type="GeneID" id="89490441"/>
<evidence type="ECO:0000313" key="2">
    <source>
        <dbReference type="EMBL" id="MDT0134034.1"/>
    </source>
</evidence>
<dbReference type="Proteomes" id="UP000674270">
    <property type="component" value="Unassembled WGS sequence"/>
</dbReference>
<comment type="caution">
    <text evidence="1">The sequence shown here is derived from an EMBL/GenBank/DDBJ whole genome shotgun (WGS) entry which is preliminary data.</text>
</comment>
<protein>
    <submittedName>
        <fullName evidence="1">Uncharacterized protein</fullName>
    </submittedName>
</protein>
<evidence type="ECO:0000313" key="3">
    <source>
        <dbReference type="Proteomes" id="UP000674270"/>
    </source>
</evidence>
<dbReference type="EMBL" id="JANAVW010000001">
    <property type="protein sequence ID" value="MDT0134034.1"/>
    <property type="molecule type" value="Genomic_DNA"/>
</dbReference>
<reference evidence="2 4" key="2">
    <citation type="submission" date="2022-06" db="EMBL/GenBank/DDBJ databases">
        <title>Chromosome and plasmid sequencings of Enterobacteriales species co-exiting double carbapenemases.</title>
        <authorList>
            <person name="Fu Y."/>
        </authorList>
    </citation>
    <scope>NUCLEOTIDE SEQUENCE [LARGE SCALE GENOMIC DNA]</scope>
    <source>
        <strain evidence="2 4">21030615019</strain>
    </source>
</reference>
<proteinExistence type="predicted"/>
<gene>
    <name evidence="1" type="ORF">J7T18_05095</name>
    <name evidence="2" type="ORF">NLX89_11830</name>
</gene>
<sequence length="46" mass="5027">MPAADPIELVSSLLASTIKMVITPTEYFFQSSAIGDAIYISLLFFN</sequence>
<dbReference type="Proteomes" id="UP001252207">
    <property type="component" value="Unassembled WGS sequence"/>
</dbReference>
<dbReference type="EMBL" id="JAGKLY010000001">
    <property type="protein sequence ID" value="MBQ0267680.1"/>
    <property type="molecule type" value="Genomic_DNA"/>
</dbReference>
<evidence type="ECO:0000313" key="4">
    <source>
        <dbReference type="Proteomes" id="UP001252207"/>
    </source>
</evidence>
<keyword evidence="4" id="KW-1185">Reference proteome</keyword>
<organism evidence="1 3">
    <name type="scientific">Providencia huaxiensis</name>
    <dbReference type="NCBI Taxonomy" id="2027290"/>
    <lineage>
        <taxon>Bacteria</taxon>
        <taxon>Pseudomonadati</taxon>
        <taxon>Pseudomonadota</taxon>
        <taxon>Gammaproteobacteria</taxon>
        <taxon>Enterobacterales</taxon>
        <taxon>Morganellaceae</taxon>
        <taxon>Providencia</taxon>
    </lineage>
</organism>
<name>A0A8I2D5L0_9GAMM</name>
<dbReference type="AlphaFoldDB" id="A0A8I2D5L0"/>
<accession>A0A8I2D5L0</accession>
<evidence type="ECO:0000313" key="1">
    <source>
        <dbReference type="EMBL" id="MBQ0267680.1"/>
    </source>
</evidence>
<reference evidence="1" key="1">
    <citation type="submission" date="2021-03" db="EMBL/GenBank/DDBJ databases">
        <authorList>
            <person name="Stanton E."/>
        </authorList>
    </citation>
    <scope>NUCLEOTIDE SEQUENCE</scope>
    <source>
        <strain evidence="1">2020EL-00113</strain>
    </source>
</reference>
<dbReference type="RefSeq" id="WP_166265209.1">
    <property type="nucleotide sequence ID" value="NZ_CP031123.2"/>
</dbReference>